<dbReference type="PANTHER" id="PTHR43436">
    <property type="entry name" value="ARAC-FAMILY TRANSCRIPTIONAL REGULATOR"/>
    <property type="match status" value="1"/>
</dbReference>
<gene>
    <name evidence="5" type="ORF">SAMN05421733_10577</name>
</gene>
<accession>A0A1G6HDU8</accession>
<proteinExistence type="predicted"/>
<dbReference type="GO" id="GO:0043565">
    <property type="term" value="F:sequence-specific DNA binding"/>
    <property type="evidence" value="ECO:0007669"/>
    <property type="project" value="InterPro"/>
</dbReference>
<evidence type="ECO:0000313" key="5">
    <source>
        <dbReference type="EMBL" id="SDB92440.1"/>
    </source>
</evidence>
<dbReference type="InterPro" id="IPR020449">
    <property type="entry name" value="Tscrpt_reg_AraC-type_HTH"/>
</dbReference>
<dbReference type="SMART" id="SM00342">
    <property type="entry name" value="HTH_ARAC"/>
    <property type="match status" value="1"/>
</dbReference>
<evidence type="ECO:0000313" key="6">
    <source>
        <dbReference type="Proteomes" id="UP000242501"/>
    </source>
</evidence>
<dbReference type="Gene3D" id="1.10.10.60">
    <property type="entry name" value="Homeodomain-like"/>
    <property type="match status" value="2"/>
</dbReference>
<dbReference type="AlphaFoldDB" id="A0A1G6HDU8"/>
<dbReference type="Proteomes" id="UP000242501">
    <property type="component" value="Unassembled WGS sequence"/>
</dbReference>
<dbReference type="PANTHER" id="PTHR43436:SF1">
    <property type="entry name" value="TRANSCRIPTIONAL REGULATORY PROTEIN"/>
    <property type="match status" value="1"/>
</dbReference>
<dbReference type="Pfam" id="PF12833">
    <property type="entry name" value="HTH_18"/>
    <property type="match status" value="1"/>
</dbReference>
<keyword evidence="1" id="KW-0805">Transcription regulation</keyword>
<dbReference type="PRINTS" id="PR00032">
    <property type="entry name" value="HTHARAC"/>
</dbReference>
<name>A0A1G6HDU8_9GAMM</name>
<dbReference type="SUPFAM" id="SSF46689">
    <property type="entry name" value="Homeodomain-like"/>
    <property type="match status" value="2"/>
</dbReference>
<reference evidence="6" key="1">
    <citation type="submission" date="2016-09" db="EMBL/GenBank/DDBJ databases">
        <authorList>
            <person name="Varghese N."/>
            <person name="Submissions S."/>
        </authorList>
    </citation>
    <scope>NUCLEOTIDE SEQUENCE [LARGE SCALE GENOMIC DNA]</scope>
    <source>
        <strain evidence="6">ANC 4422</strain>
    </source>
</reference>
<dbReference type="PROSITE" id="PS01124">
    <property type="entry name" value="HTH_ARAC_FAMILY_2"/>
    <property type="match status" value="1"/>
</dbReference>
<dbReference type="STRING" id="1219383.SAMN05421733_10577"/>
<feature type="domain" description="HTH araC/xylS-type" evidence="4">
    <location>
        <begin position="191"/>
        <end position="289"/>
    </location>
</feature>
<dbReference type="Pfam" id="PF06719">
    <property type="entry name" value="AraC_N"/>
    <property type="match status" value="1"/>
</dbReference>
<dbReference type="InterPro" id="IPR009057">
    <property type="entry name" value="Homeodomain-like_sf"/>
</dbReference>
<dbReference type="PROSITE" id="PS00041">
    <property type="entry name" value="HTH_ARAC_FAMILY_1"/>
    <property type="match status" value="1"/>
</dbReference>
<evidence type="ECO:0000256" key="3">
    <source>
        <dbReference type="ARBA" id="ARBA00023163"/>
    </source>
</evidence>
<dbReference type="InterPro" id="IPR018060">
    <property type="entry name" value="HTH_AraC"/>
</dbReference>
<protein>
    <submittedName>
        <fullName evidence="5">Transcriptional regulator, AraC family</fullName>
    </submittedName>
</protein>
<dbReference type="EMBL" id="FMYL01000005">
    <property type="protein sequence ID" value="SDB92440.1"/>
    <property type="molecule type" value="Genomic_DNA"/>
</dbReference>
<evidence type="ECO:0000256" key="1">
    <source>
        <dbReference type="ARBA" id="ARBA00023015"/>
    </source>
</evidence>
<dbReference type="InterPro" id="IPR009594">
    <property type="entry name" value="Tscrpt_reg_HTH_AraC_N"/>
</dbReference>
<keyword evidence="2" id="KW-0238">DNA-binding</keyword>
<evidence type="ECO:0000259" key="4">
    <source>
        <dbReference type="PROSITE" id="PS01124"/>
    </source>
</evidence>
<keyword evidence="6" id="KW-1185">Reference proteome</keyword>
<evidence type="ECO:0000256" key="2">
    <source>
        <dbReference type="ARBA" id="ARBA00023125"/>
    </source>
</evidence>
<keyword evidence="3" id="KW-0804">Transcription</keyword>
<dbReference type="InterPro" id="IPR018062">
    <property type="entry name" value="HTH_AraC-typ_CS"/>
</dbReference>
<sequence>MNHNETLLQIMNRLTVGRSRFETDIDGLTLYRRESTTPPTSNFLDASLCLSAQGEKQVILGKETYFYDEKHFLFTAVDLPVITQITKASIEKPYLGIILRLDPHVIAQLILEAHITFKQNYYGKKGVAVGSINNEIEDAFIRLLKLLEQPQDIPIVAPLIVKEIFYRLLMSPQGERLKTIAAAGTAGHRIIKAIEWLKTNFSKPFTVDELAHMVGMSSSSFYQHFREIALISPLQYQKRIRLNEARRLLLTEGLDISSIGIQVGYESLSQFSREYKRFFGLSPSENLKEHGYQKI</sequence>
<dbReference type="GO" id="GO:0003700">
    <property type="term" value="F:DNA-binding transcription factor activity"/>
    <property type="evidence" value="ECO:0007669"/>
    <property type="project" value="InterPro"/>
</dbReference>
<organism evidence="5 6">
    <name type="scientific">Acinetobacter boissieri</name>
    <dbReference type="NCBI Taxonomy" id="1219383"/>
    <lineage>
        <taxon>Bacteria</taxon>
        <taxon>Pseudomonadati</taxon>
        <taxon>Pseudomonadota</taxon>
        <taxon>Gammaproteobacteria</taxon>
        <taxon>Moraxellales</taxon>
        <taxon>Moraxellaceae</taxon>
        <taxon>Acinetobacter</taxon>
    </lineage>
</organism>